<keyword evidence="2" id="KW-1185">Reference proteome</keyword>
<dbReference type="Proteomes" id="UP000184080">
    <property type="component" value="Unassembled WGS sequence"/>
</dbReference>
<reference evidence="1 2" key="1">
    <citation type="submission" date="2016-11" db="EMBL/GenBank/DDBJ databases">
        <authorList>
            <person name="Jaros S."/>
            <person name="Januszkiewicz K."/>
            <person name="Wedrychowicz H."/>
        </authorList>
    </citation>
    <scope>NUCLEOTIDE SEQUENCE [LARGE SCALE GENOMIC DNA]</scope>
    <source>
        <strain evidence="1 2">DSM 21864</strain>
    </source>
</reference>
<gene>
    <name evidence="1" type="ORF">SAMN05444401_1710</name>
</gene>
<evidence type="ECO:0000313" key="2">
    <source>
        <dbReference type="Proteomes" id="UP000184080"/>
    </source>
</evidence>
<dbReference type="STRING" id="1121298.SAMN05444401_1710"/>
<dbReference type="RefSeq" id="WP_178140696.1">
    <property type="nucleotide sequence ID" value="NZ_FQZO01000002.1"/>
</dbReference>
<organism evidence="1 2">
    <name type="scientific">Clostridium amylolyticum</name>
    <dbReference type="NCBI Taxonomy" id="1121298"/>
    <lineage>
        <taxon>Bacteria</taxon>
        <taxon>Bacillati</taxon>
        <taxon>Bacillota</taxon>
        <taxon>Clostridia</taxon>
        <taxon>Eubacteriales</taxon>
        <taxon>Clostridiaceae</taxon>
        <taxon>Clostridium</taxon>
    </lineage>
</organism>
<protein>
    <submittedName>
        <fullName evidence="1">Uncharacterized protein</fullName>
    </submittedName>
</protein>
<sequence length="56" mass="6582">MSDIFIDSKNNIVKINGDIISSHAFLQVKFEKGRWSYIISEEDPFTNIVRCNYDNR</sequence>
<accession>A0A1M6EVH4</accession>
<dbReference type="AlphaFoldDB" id="A0A1M6EVH4"/>
<name>A0A1M6EVH4_9CLOT</name>
<dbReference type="EMBL" id="FQZO01000002">
    <property type="protein sequence ID" value="SHI89455.1"/>
    <property type="molecule type" value="Genomic_DNA"/>
</dbReference>
<evidence type="ECO:0000313" key="1">
    <source>
        <dbReference type="EMBL" id="SHI89455.1"/>
    </source>
</evidence>
<proteinExistence type="predicted"/>